<dbReference type="PANTHER" id="PTHR46696:SF4">
    <property type="entry name" value="BIOTIN BIOSYNTHESIS CYTOCHROME P450"/>
    <property type="match status" value="1"/>
</dbReference>
<evidence type="ECO:0000256" key="5">
    <source>
        <dbReference type="ARBA" id="ARBA00023002"/>
    </source>
</evidence>
<dbReference type="GO" id="GO:0006707">
    <property type="term" value="P:cholesterol catabolic process"/>
    <property type="evidence" value="ECO:0007669"/>
    <property type="project" value="TreeGrafter"/>
</dbReference>
<dbReference type="InterPro" id="IPR036396">
    <property type="entry name" value="Cyt_P450_sf"/>
</dbReference>
<dbReference type="GO" id="GO:0020037">
    <property type="term" value="F:heme binding"/>
    <property type="evidence" value="ECO:0007669"/>
    <property type="project" value="InterPro"/>
</dbReference>
<keyword evidence="3" id="KW-0349">Heme</keyword>
<keyword evidence="9" id="KW-1185">Reference proteome</keyword>
<dbReference type="InterPro" id="IPR002397">
    <property type="entry name" value="Cyt_P450_B"/>
</dbReference>
<keyword evidence="6" id="KW-0408">Iron</keyword>
<dbReference type="GO" id="GO:0036199">
    <property type="term" value="F:cholest-4-en-3-one 26-monooxygenase activity"/>
    <property type="evidence" value="ECO:0007669"/>
    <property type="project" value="TreeGrafter"/>
</dbReference>
<evidence type="ECO:0000256" key="3">
    <source>
        <dbReference type="ARBA" id="ARBA00022617"/>
    </source>
</evidence>
<evidence type="ECO:0000256" key="6">
    <source>
        <dbReference type="ARBA" id="ARBA00023004"/>
    </source>
</evidence>
<comment type="similarity">
    <text evidence="2">Belongs to the cytochrome P450 family.</text>
</comment>
<dbReference type="AlphaFoldDB" id="A0A7X6LTF9"/>
<evidence type="ECO:0000313" key="9">
    <source>
        <dbReference type="Proteomes" id="UP000523447"/>
    </source>
</evidence>
<sequence>MKVERVSVSRRRQLVVDAQVAPNLPEGFDATDPDMWARGVPVEEFAELRRTAPIWWNPQSPEVGGFHDDGFWVVTKHADVKEVSRRDDFSTYENTAIPRFNDDIPREAIELQRHILINKDAPEHTKLRKLISKGFTPRAINGLRAELSARAKSIVEAAAAQGAGDFVTQVACELPLQAIAELIGVPQEDRMKVFKWSNEMTGYDDPDSDADPAASSMEILGYAWQMAEARKAEPANDIVTTLVNADIDGEALTSEEFGFFVILLAVAGNETTRNAITHGMIAFLENPDQWELYKRERPATAADEIIRWATPVSSFQRTALVDTELSGVQIKKGQRVLLMYRSANFDEEVFENPYTFDITRDPNPHLSFGGTGAHFCIGANLARLEIDLIFNAIADHLPDITKLGDPQRLTSGWLNGIKEFQVDYKTVPPLRDSSVS</sequence>
<comment type="cofactor">
    <cofactor evidence="1">
        <name>heme</name>
        <dbReference type="ChEBI" id="CHEBI:30413"/>
    </cofactor>
</comment>
<evidence type="ECO:0000256" key="7">
    <source>
        <dbReference type="ARBA" id="ARBA00023033"/>
    </source>
</evidence>
<dbReference type="FunFam" id="1.10.630.10:FF:000018">
    <property type="entry name" value="Cytochrome P450 monooxygenase"/>
    <property type="match status" value="1"/>
</dbReference>
<comment type="caution">
    <text evidence="8">The sequence shown here is derived from an EMBL/GenBank/DDBJ whole genome shotgun (WGS) entry which is preliminary data.</text>
</comment>
<keyword evidence="4" id="KW-0479">Metal-binding</keyword>
<protein>
    <submittedName>
        <fullName evidence="8">Cytochrome P450</fullName>
    </submittedName>
</protein>
<accession>A0A7X6LTF9</accession>
<dbReference type="Gene3D" id="1.10.630.10">
    <property type="entry name" value="Cytochrome P450"/>
    <property type="match status" value="1"/>
</dbReference>
<proteinExistence type="inferred from homology"/>
<dbReference type="PRINTS" id="PR00359">
    <property type="entry name" value="BP450"/>
</dbReference>
<keyword evidence="5" id="KW-0560">Oxidoreductase</keyword>
<evidence type="ECO:0000313" key="8">
    <source>
        <dbReference type="EMBL" id="NKY84238.1"/>
    </source>
</evidence>
<organism evidence="8 9">
    <name type="scientific">Nocardia veterana</name>
    <dbReference type="NCBI Taxonomy" id="132249"/>
    <lineage>
        <taxon>Bacteria</taxon>
        <taxon>Bacillati</taxon>
        <taxon>Actinomycetota</taxon>
        <taxon>Actinomycetes</taxon>
        <taxon>Mycobacteriales</taxon>
        <taxon>Nocardiaceae</taxon>
        <taxon>Nocardia</taxon>
    </lineage>
</organism>
<dbReference type="CDD" id="cd11033">
    <property type="entry name" value="CYP142-like"/>
    <property type="match status" value="1"/>
</dbReference>
<evidence type="ECO:0000256" key="4">
    <source>
        <dbReference type="ARBA" id="ARBA00022723"/>
    </source>
</evidence>
<evidence type="ECO:0000256" key="2">
    <source>
        <dbReference type="ARBA" id="ARBA00010617"/>
    </source>
</evidence>
<dbReference type="SUPFAM" id="SSF48264">
    <property type="entry name" value="Cytochrome P450"/>
    <property type="match status" value="1"/>
</dbReference>
<keyword evidence="7" id="KW-0503">Monooxygenase</keyword>
<dbReference type="GO" id="GO:0005506">
    <property type="term" value="F:iron ion binding"/>
    <property type="evidence" value="ECO:0007669"/>
    <property type="project" value="InterPro"/>
</dbReference>
<evidence type="ECO:0000256" key="1">
    <source>
        <dbReference type="ARBA" id="ARBA00001971"/>
    </source>
</evidence>
<gene>
    <name evidence="8" type="ORF">HGA07_01195</name>
</gene>
<dbReference type="PANTHER" id="PTHR46696">
    <property type="entry name" value="P450, PUTATIVE (EUROFUNG)-RELATED"/>
    <property type="match status" value="1"/>
</dbReference>
<name>A0A7X6LTF9_9NOCA</name>
<dbReference type="GO" id="GO:0008395">
    <property type="term" value="F:steroid hydroxylase activity"/>
    <property type="evidence" value="ECO:0007669"/>
    <property type="project" value="TreeGrafter"/>
</dbReference>
<dbReference type="InterPro" id="IPR001128">
    <property type="entry name" value="Cyt_P450"/>
</dbReference>
<dbReference type="Pfam" id="PF00067">
    <property type="entry name" value="p450"/>
    <property type="match status" value="1"/>
</dbReference>
<dbReference type="Proteomes" id="UP000523447">
    <property type="component" value="Unassembled WGS sequence"/>
</dbReference>
<reference evidence="8 9" key="1">
    <citation type="submission" date="2020-04" db="EMBL/GenBank/DDBJ databases">
        <title>MicrobeNet Type strains.</title>
        <authorList>
            <person name="Nicholson A.C."/>
        </authorList>
    </citation>
    <scope>NUCLEOTIDE SEQUENCE [LARGE SCALE GENOMIC DNA]</scope>
    <source>
        <strain evidence="8 9">DSM 44445</strain>
    </source>
</reference>
<dbReference type="EMBL" id="JAAXPE010000001">
    <property type="protein sequence ID" value="NKY84238.1"/>
    <property type="molecule type" value="Genomic_DNA"/>
</dbReference>